<feature type="region of interest" description="Disordered" evidence="2">
    <location>
        <begin position="377"/>
        <end position="401"/>
    </location>
</feature>
<evidence type="ECO:0000256" key="2">
    <source>
        <dbReference type="SAM" id="MobiDB-lite"/>
    </source>
</evidence>
<dbReference type="PROSITE" id="PS51767">
    <property type="entry name" value="PEPTIDASE_A1"/>
    <property type="match status" value="1"/>
</dbReference>
<name>A0A812SBW1_9DINO</name>
<dbReference type="Proteomes" id="UP000604046">
    <property type="component" value="Unassembled WGS sequence"/>
</dbReference>
<dbReference type="GO" id="GO:0006508">
    <property type="term" value="P:proteolysis"/>
    <property type="evidence" value="ECO:0007669"/>
    <property type="project" value="InterPro"/>
</dbReference>
<dbReference type="InterPro" id="IPR033121">
    <property type="entry name" value="PEPTIDASE_A1"/>
</dbReference>
<gene>
    <name evidence="4" type="primary">PGB</name>
    <name evidence="4" type="ORF">SNAT2548_LOCUS26177</name>
</gene>
<evidence type="ECO:0000313" key="5">
    <source>
        <dbReference type="Proteomes" id="UP000604046"/>
    </source>
</evidence>
<keyword evidence="5" id="KW-1185">Reference proteome</keyword>
<dbReference type="AlphaFoldDB" id="A0A812SBW1"/>
<comment type="caution">
    <text evidence="4">The sequence shown here is derived from an EMBL/GenBank/DDBJ whole genome shotgun (WGS) entry which is preliminary data.</text>
</comment>
<dbReference type="Pfam" id="PF00026">
    <property type="entry name" value="Asp"/>
    <property type="match status" value="1"/>
</dbReference>
<dbReference type="PANTHER" id="PTHR47966">
    <property type="entry name" value="BETA-SITE APP-CLEAVING ENZYME, ISOFORM A-RELATED"/>
    <property type="match status" value="1"/>
</dbReference>
<dbReference type="GO" id="GO:0004190">
    <property type="term" value="F:aspartic-type endopeptidase activity"/>
    <property type="evidence" value="ECO:0007669"/>
    <property type="project" value="InterPro"/>
</dbReference>
<sequence length="510" mass="55639">MRQKKEMRDLGYNATAVQSGVWTTASERLAANTFPWFVRRVLAIQSEADQSGAPGSTMLLYGNVVCSLTPFRTNSAANTGLFAFNQPYEAGQSSSVTSHPINSDGSRVLPGELGEQVTIGFGTGEVTGEFARDRVCFGGSSQNSSGNATETPETAVDYRPVCVEMSLIVAVEMSTQPFKTFQFDGILGLGLSGLTMNRNFSAFDMIVQSGMAAQPIFSVFLSDGEFGEQSEVAMGGVDPRRLVEPISWSDVAMRDLGYWQVRIRSVRIGGEELDICSDGTCRGVVDTGTSHLGIPAPWDKEVEKRLKRQAGDLLDCRNAEAPEIEIELQEGKVITLYPFNYMRRLPLREGVSVGSSKGVQLKQPESPATEAVVLLQGDGIGAPSPPSPPSPVGNSSEQPVERHCSPRLMAVKLPEPLGPKLFILGEPVLHRYYTVYDWEEKKVGFALANSRQNSLDPTTLRGQKGELPKEVDMLLMQQQIKVTRAKAVEGDLEEETLFLQVHVQVTLKQI</sequence>
<dbReference type="Gene3D" id="2.40.70.10">
    <property type="entry name" value="Acid Proteases"/>
    <property type="match status" value="2"/>
</dbReference>
<dbReference type="InterPro" id="IPR021109">
    <property type="entry name" value="Peptidase_aspartic_dom_sf"/>
</dbReference>
<dbReference type="InterPro" id="IPR001461">
    <property type="entry name" value="Aspartic_peptidase_A1"/>
</dbReference>
<evidence type="ECO:0000313" key="4">
    <source>
        <dbReference type="EMBL" id="CAE7467936.1"/>
    </source>
</evidence>
<accession>A0A812SBW1</accession>
<comment type="similarity">
    <text evidence="1">Belongs to the peptidase A1 family.</text>
</comment>
<evidence type="ECO:0000256" key="1">
    <source>
        <dbReference type="ARBA" id="ARBA00007447"/>
    </source>
</evidence>
<dbReference type="SUPFAM" id="SSF50630">
    <property type="entry name" value="Acid proteases"/>
    <property type="match status" value="1"/>
</dbReference>
<dbReference type="OrthoDB" id="440276at2759"/>
<organism evidence="4 5">
    <name type="scientific">Symbiodinium natans</name>
    <dbReference type="NCBI Taxonomy" id="878477"/>
    <lineage>
        <taxon>Eukaryota</taxon>
        <taxon>Sar</taxon>
        <taxon>Alveolata</taxon>
        <taxon>Dinophyceae</taxon>
        <taxon>Suessiales</taxon>
        <taxon>Symbiodiniaceae</taxon>
        <taxon>Symbiodinium</taxon>
    </lineage>
</organism>
<dbReference type="PRINTS" id="PR00792">
    <property type="entry name" value="PEPSIN"/>
</dbReference>
<feature type="domain" description="Peptidase A1" evidence="3">
    <location>
        <begin position="45"/>
        <end position="446"/>
    </location>
</feature>
<dbReference type="EMBL" id="CAJNDS010002421">
    <property type="protein sequence ID" value="CAE7467936.1"/>
    <property type="molecule type" value="Genomic_DNA"/>
</dbReference>
<proteinExistence type="inferred from homology"/>
<evidence type="ECO:0000259" key="3">
    <source>
        <dbReference type="PROSITE" id="PS51767"/>
    </source>
</evidence>
<protein>
    <submittedName>
        <fullName evidence="4">PGB protein</fullName>
    </submittedName>
</protein>
<reference evidence="4" key="1">
    <citation type="submission" date="2021-02" db="EMBL/GenBank/DDBJ databases">
        <authorList>
            <person name="Dougan E. K."/>
            <person name="Rhodes N."/>
            <person name="Thang M."/>
            <person name="Chan C."/>
        </authorList>
    </citation>
    <scope>NUCLEOTIDE SEQUENCE</scope>
</reference>